<feature type="compositionally biased region" description="Basic and acidic residues" evidence="2">
    <location>
        <begin position="90"/>
        <end position="100"/>
    </location>
</feature>
<name>A0A9P8MWQ2_9HYPO</name>
<dbReference type="GO" id="GO:0006446">
    <property type="term" value="P:regulation of translational initiation"/>
    <property type="evidence" value="ECO:0007669"/>
    <property type="project" value="TreeGrafter"/>
</dbReference>
<dbReference type="EMBL" id="JAIZPD010000008">
    <property type="protein sequence ID" value="KAH0961616.1"/>
    <property type="molecule type" value="Genomic_DNA"/>
</dbReference>
<comment type="caution">
    <text evidence="4">The sequence shown here is derived from an EMBL/GenBank/DDBJ whole genome shotgun (WGS) entry which is preliminary data.</text>
</comment>
<dbReference type="Gene3D" id="3.30.230.30">
    <property type="entry name" value="Impact, N-terminal domain"/>
    <property type="match status" value="1"/>
</dbReference>
<dbReference type="GO" id="GO:0005737">
    <property type="term" value="C:cytoplasm"/>
    <property type="evidence" value="ECO:0007669"/>
    <property type="project" value="TreeGrafter"/>
</dbReference>
<dbReference type="PANTHER" id="PTHR16301">
    <property type="entry name" value="IMPACT-RELATED"/>
    <property type="match status" value="1"/>
</dbReference>
<dbReference type="InterPro" id="IPR020568">
    <property type="entry name" value="Ribosomal_Su5_D2-typ_SF"/>
</dbReference>
<comment type="similarity">
    <text evidence="1">Belongs to the IMPACT family.</text>
</comment>
<keyword evidence="5" id="KW-1185">Reference proteome</keyword>
<feature type="domain" description="Impact N-terminal" evidence="3">
    <location>
        <begin position="249"/>
        <end position="357"/>
    </location>
</feature>
<dbReference type="SUPFAM" id="SSF54211">
    <property type="entry name" value="Ribosomal protein S5 domain 2-like"/>
    <property type="match status" value="1"/>
</dbReference>
<dbReference type="OrthoDB" id="514070at2759"/>
<feature type="region of interest" description="Disordered" evidence="2">
    <location>
        <begin position="407"/>
        <end position="426"/>
    </location>
</feature>
<feature type="region of interest" description="Disordered" evidence="2">
    <location>
        <begin position="208"/>
        <end position="241"/>
    </location>
</feature>
<dbReference type="PROSITE" id="PS00910">
    <property type="entry name" value="UPF0029"/>
    <property type="match status" value="1"/>
</dbReference>
<feature type="region of interest" description="Disordered" evidence="2">
    <location>
        <begin position="68"/>
        <end position="102"/>
    </location>
</feature>
<dbReference type="RefSeq" id="XP_044719129.1">
    <property type="nucleotide sequence ID" value="XM_044866165.1"/>
</dbReference>
<dbReference type="InterPro" id="IPR023582">
    <property type="entry name" value="Impact"/>
</dbReference>
<evidence type="ECO:0000313" key="5">
    <source>
        <dbReference type="Proteomes" id="UP000824596"/>
    </source>
</evidence>
<organism evidence="4 5">
    <name type="scientific">Hirsutella rhossiliensis</name>
    <dbReference type="NCBI Taxonomy" id="111463"/>
    <lineage>
        <taxon>Eukaryota</taxon>
        <taxon>Fungi</taxon>
        <taxon>Dikarya</taxon>
        <taxon>Ascomycota</taxon>
        <taxon>Pezizomycotina</taxon>
        <taxon>Sordariomycetes</taxon>
        <taxon>Hypocreomycetidae</taxon>
        <taxon>Hypocreales</taxon>
        <taxon>Ophiocordycipitaceae</taxon>
        <taxon>Hirsutella</taxon>
    </lineage>
</organism>
<proteinExistence type="inferred from homology"/>
<dbReference type="GO" id="GO:0140469">
    <property type="term" value="P:GCN2-mediated signaling"/>
    <property type="evidence" value="ECO:0007669"/>
    <property type="project" value="TreeGrafter"/>
</dbReference>
<dbReference type="InterPro" id="IPR020569">
    <property type="entry name" value="UPF0029_Impact_CS"/>
</dbReference>
<dbReference type="GeneID" id="68356823"/>
<evidence type="ECO:0000313" key="4">
    <source>
        <dbReference type="EMBL" id="KAH0961616.1"/>
    </source>
</evidence>
<protein>
    <submittedName>
        <fullName evidence="4">Impact</fullName>
    </submittedName>
</protein>
<dbReference type="Proteomes" id="UP000824596">
    <property type="component" value="Unassembled WGS sequence"/>
</dbReference>
<evidence type="ECO:0000256" key="1">
    <source>
        <dbReference type="ARBA" id="ARBA00007665"/>
    </source>
</evidence>
<dbReference type="InterPro" id="IPR001498">
    <property type="entry name" value="Impact_N"/>
</dbReference>
<dbReference type="InterPro" id="IPR036956">
    <property type="entry name" value="Impact_N_sf"/>
</dbReference>
<evidence type="ECO:0000259" key="3">
    <source>
        <dbReference type="Pfam" id="PF01205"/>
    </source>
</evidence>
<reference evidence="4" key="1">
    <citation type="submission" date="2021-09" db="EMBL/GenBank/DDBJ databases">
        <title>A high-quality genome of the endoparasitic fungus Hirsutella rhossiliensis with a comparison of Hirsutella genomes reveals transposable elements contributing to genome size variation.</title>
        <authorList>
            <person name="Lin R."/>
            <person name="Jiao Y."/>
            <person name="Sun X."/>
            <person name="Ling J."/>
            <person name="Xie B."/>
            <person name="Cheng X."/>
        </authorList>
    </citation>
    <scope>NUCLEOTIDE SEQUENCE</scope>
    <source>
        <strain evidence="4">HR02</strain>
    </source>
</reference>
<dbReference type="AlphaFoldDB" id="A0A9P8MWQ2"/>
<dbReference type="Pfam" id="PF01205">
    <property type="entry name" value="Impact_N"/>
    <property type="match status" value="1"/>
</dbReference>
<accession>A0A9P8MWQ2</accession>
<sequence length="496" mass="53718">MAGQGDLQELLRMLTSRKVSMMAAMGHVKSLQSNNLRSIDQIAAAPLNSVESAMGDAKLAKSLHAACKSHGKKATKRPAADSTSPNAKKPRLEPHKRDLDYSSMTPDELELALSLPLVEDEDVIRATTVVTNRAPLVLAFAVELLRLTMPEQPPSSRLSLAQAVVSANSRAKAVSLGIEKAGGEEHIPEGQPKVRVLGRDIPVLKRGGYTWSPEGAKNQDSEPSTARAPGEATGQRQKTWSASQRLTARSSIFIAHAASLTASSQRAGLVNQLMTEKPHLETATHNAWAARTSYGNSPLVQEASFDDGESGCGAFMLGLMREADVKNTVVVLTRWFGGVMLGPDRWRLMRECVNEALLSQRRTSTLSGEAVWALDPQDDKPATSTVGMATHRPEGARNYLLRSFATEEEEGGRGGGRKMTAAASSEDKQENLGRVLGAIRLLYASWQGVLGREELDRRAWSWYVATRPDVEAGRSGWGAKGRLSLGKILDLRRKEG</sequence>
<evidence type="ECO:0000256" key="2">
    <source>
        <dbReference type="SAM" id="MobiDB-lite"/>
    </source>
</evidence>
<gene>
    <name evidence="4" type="ORF">HRG_07694</name>
</gene>
<dbReference type="PANTHER" id="PTHR16301:SF4">
    <property type="entry name" value="IMPACT N-TERMINAL DOMAIN-CONTAINING PROTEIN"/>
    <property type="match status" value="1"/>
</dbReference>